<evidence type="ECO:0000256" key="1">
    <source>
        <dbReference type="SAM" id="Phobius"/>
    </source>
</evidence>
<protein>
    <submittedName>
        <fullName evidence="3">DUF1707 domain-containing protein</fullName>
    </submittedName>
</protein>
<evidence type="ECO:0000313" key="4">
    <source>
        <dbReference type="Proteomes" id="UP000323454"/>
    </source>
</evidence>
<evidence type="ECO:0000313" key="3">
    <source>
        <dbReference type="EMBL" id="KAA2265722.1"/>
    </source>
</evidence>
<sequence>MSADQGDTQIRASDSDRERIVTRLRAAVGEGFLTLDEADERITAAYAARYRGDLTPLTADLPAPVPPPRDPRPFAPPRLLVPLAVLAAVFVTLSLVSPVHHFFWPIIPLTFLALRVFGHRHHHRPNAGATR</sequence>
<accession>A0A5B2XS05</accession>
<dbReference type="OrthoDB" id="3625082at2"/>
<dbReference type="Pfam" id="PF08044">
    <property type="entry name" value="DUF1707"/>
    <property type="match status" value="1"/>
</dbReference>
<keyword evidence="4" id="KW-1185">Reference proteome</keyword>
<reference evidence="3 4" key="1">
    <citation type="submission" date="2019-09" db="EMBL/GenBank/DDBJ databases">
        <title>Goodfellowia gen. nov., a new genus of the Pseudonocardineae related to Actinoalloteichus, containing Goodfellowia coeruleoviolacea gen. nov., comb. nov. gen. nov., comb. nov.</title>
        <authorList>
            <person name="Labeda D."/>
        </authorList>
    </citation>
    <scope>NUCLEOTIDE SEQUENCE [LARGE SCALE GENOMIC DNA]</scope>
    <source>
        <strain evidence="3 4">AN110305</strain>
    </source>
</reference>
<dbReference type="EMBL" id="VUOB01000005">
    <property type="protein sequence ID" value="KAA2265722.1"/>
    <property type="molecule type" value="Genomic_DNA"/>
</dbReference>
<keyword evidence="1" id="KW-1133">Transmembrane helix</keyword>
<evidence type="ECO:0000259" key="2">
    <source>
        <dbReference type="Pfam" id="PF08044"/>
    </source>
</evidence>
<dbReference type="PANTHER" id="PTHR40763">
    <property type="entry name" value="MEMBRANE PROTEIN-RELATED"/>
    <property type="match status" value="1"/>
</dbReference>
<gene>
    <name evidence="3" type="ORF">F0L68_03885</name>
</gene>
<feature type="transmembrane region" description="Helical" evidence="1">
    <location>
        <begin position="102"/>
        <end position="118"/>
    </location>
</feature>
<feature type="transmembrane region" description="Helical" evidence="1">
    <location>
        <begin position="79"/>
        <end position="96"/>
    </location>
</feature>
<organism evidence="3 4">
    <name type="scientific">Solihabitans fulvus</name>
    <dbReference type="NCBI Taxonomy" id="1892852"/>
    <lineage>
        <taxon>Bacteria</taxon>
        <taxon>Bacillati</taxon>
        <taxon>Actinomycetota</taxon>
        <taxon>Actinomycetes</taxon>
        <taxon>Pseudonocardiales</taxon>
        <taxon>Pseudonocardiaceae</taxon>
        <taxon>Solihabitans</taxon>
    </lineage>
</organism>
<dbReference type="Proteomes" id="UP000323454">
    <property type="component" value="Unassembled WGS sequence"/>
</dbReference>
<name>A0A5B2XS05_9PSEU</name>
<dbReference type="PANTHER" id="PTHR40763:SF4">
    <property type="entry name" value="DUF1707 DOMAIN-CONTAINING PROTEIN"/>
    <property type="match status" value="1"/>
</dbReference>
<dbReference type="RefSeq" id="WP_149848007.1">
    <property type="nucleotide sequence ID" value="NZ_VUOB01000005.1"/>
</dbReference>
<feature type="domain" description="DUF1707" evidence="2">
    <location>
        <begin position="10"/>
        <end position="62"/>
    </location>
</feature>
<keyword evidence="1" id="KW-0812">Transmembrane</keyword>
<proteinExistence type="predicted"/>
<reference evidence="3 4" key="2">
    <citation type="submission" date="2019-09" db="EMBL/GenBank/DDBJ databases">
        <authorList>
            <person name="Jin C."/>
        </authorList>
    </citation>
    <scope>NUCLEOTIDE SEQUENCE [LARGE SCALE GENOMIC DNA]</scope>
    <source>
        <strain evidence="3 4">AN110305</strain>
    </source>
</reference>
<dbReference type="InterPro" id="IPR012551">
    <property type="entry name" value="DUF1707_SHOCT-like"/>
</dbReference>
<keyword evidence="1" id="KW-0472">Membrane</keyword>
<dbReference type="AlphaFoldDB" id="A0A5B2XS05"/>
<comment type="caution">
    <text evidence="3">The sequence shown here is derived from an EMBL/GenBank/DDBJ whole genome shotgun (WGS) entry which is preliminary data.</text>
</comment>